<dbReference type="EMBL" id="JBHSJG010000024">
    <property type="protein sequence ID" value="MFC4987393.1"/>
    <property type="molecule type" value="Genomic_DNA"/>
</dbReference>
<keyword evidence="4" id="KW-1185">Reference proteome</keyword>
<dbReference type="SMART" id="SM01130">
    <property type="entry name" value="DHDPS"/>
    <property type="match status" value="1"/>
</dbReference>
<sequence>MKGVLPILSAPFTKSGNIEYDSVRTQVAALAEGGCDGIILFGFGTEFYKLSEEERRELTRVSVESGEEHGIPIYASITDQATITAVKWAKWFADAGVKGLMVLPPHMADPDEEALLEHLQRVGSATSLPVMVQYAPQNVGVSISPETFARLSDEVPTIEYYKIESQPPGPYITALLEATDAEVDVLVGSAGQKYIEALDRGAIGVVPSGGMHEIYVSIQDRYEAGDREAAIDVHNALLPVLNQFVGGESFVHFDKWIQAERGFISEEGAYVREPTSEPDDHVESLFREQYARLHERLKSLEA</sequence>
<gene>
    <name evidence="3" type="ORF">ACFPFO_06380</name>
</gene>
<dbReference type="Gene3D" id="3.20.20.70">
    <property type="entry name" value="Aldolase class I"/>
    <property type="match status" value="1"/>
</dbReference>
<comment type="caution">
    <text evidence="3">The sequence shown here is derived from an EMBL/GenBank/DDBJ whole genome shotgun (WGS) entry which is preliminary data.</text>
</comment>
<name>A0ABD5QCH7_9EURY</name>
<dbReference type="RefSeq" id="WP_224829737.1">
    <property type="nucleotide sequence ID" value="NZ_JAIVEF010000025.1"/>
</dbReference>
<dbReference type="InterPro" id="IPR002220">
    <property type="entry name" value="DapA-like"/>
</dbReference>
<proteinExistence type="predicted"/>
<evidence type="ECO:0000256" key="1">
    <source>
        <dbReference type="ARBA" id="ARBA00023239"/>
    </source>
</evidence>
<evidence type="ECO:0000313" key="3">
    <source>
        <dbReference type="EMBL" id="MFC4987393.1"/>
    </source>
</evidence>
<dbReference type="Proteomes" id="UP001595925">
    <property type="component" value="Unassembled WGS sequence"/>
</dbReference>
<evidence type="ECO:0000256" key="2">
    <source>
        <dbReference type="PIRSR" id="PIRSR001365-2"/>
    </source>
</evidence>
<dbReference type="GO" id="GO:0008675">
    <property type="term" value="F:2-dehydro-3-deoxy-phosphogluconate aldolase activity"/>
    <property type="evidence" value="ECO:0007669"/>
    <property type="project" value="UniProtKB-ARBA"/>
</dbReference>
<protein>
    <submittedName>
        <fullName evidence="3">Dihydrodipicolinate synthase family protein</fullName>
    </submittedName>
</protein>
<accession>A0ABD5QCH7</accession>
<organism evidence="3 4">
    <name type="scientific">Saliphagus infecundisoli</name>
    <dbReference type="NCBI Taxonomy" id="1849069"/>
    <lineage>
        <taxon>Archaea</taxon>
        <taxon>Methanobacteriati</taxon>
        <taxon>Methanobacteriota</taxon>
        <taxon>Stenosarchaea group</taxon>
        <taxon>Halobacteria</taxon>
        <taxon>Halobacteriales</taxon>
        <taxon>Natrialbaceae</taxon>
        <taxon>Saliphagus</taxon>
    </lineage>
</organism>
<dbReference type="Pfam" id="PF00701">
    <property type="entry name" value="DHDPS"/>
    <property type="match status" value="1"/>
</dbReference>
<dbReference type="SUPFAM" id="SSF51569">
    <property type="entry name" value="Aldolase"/>
    <property type="match status" value="1"/>
</dbReference>
<dbReference type="PRINTS" id="PR00146">
    <property type="entry name" value="DHPICSNTHASE"/>
</dbReference>
<reference evidence="3 4" key="1">
    <citation type="journal article" date="2019" name="Int. J. Syst. Evol. Microbiol.">
        <title>The Global Catalogue of Microorganisms (GCM) 10K type strain sequencing project: providing services to taxonomists for standard genome sequencing and annotation.</title>
        <authorList>
            <consortium name="The Broad Institute Genomics Platform"/>
            <consortium name="The Broad Institute Genome Sequencing Center for Infectious Disease"/>
            <person name="Wu L."/>
            <person name="Ma J."/>
        </authorList>
    </citation>
    <scope>NUCLEOTIDE SEQUENCE [LARGE SCALE GENOMIC DNA]</scope>
    <source>
        <strain evidence="3 4">CGMCC 1.15824</strain>
    </source>
</reference>
<evidence type="ECO:0000313" key="4">
    <source>
        <dbReference type="Proteomes" id="UP001595925"/>
    </source>
</evidence>
<dbReference type="AlphaFoldDB" id="A0ABD5QCH7"/>
<dbReference type="CDD" id="cd00408">
    <property type="entry name" value="DHDPS-like"/>
    <property type="match status" value="1"/>
</dbReference>
<dbReference type="PIRSF" id="PIRSF001365">
    <property type="entry name" value="DHDPS"/>
    <property type="match status" value="1"/>
</dbReference>
<dbReference type="PANTHER" id="PTHR12128">
    <property type="entry name" value="DIHYDRODIPICOLINATE SYNTHASE"/>
    <property type="match status" value="1"/>
</dbReference>
<dbReference type="InterPro" id="IPR013785">
    <property type="entry name" value="Aldolase_TIM"/>
</dbReference>
<feature type="binding site" evidence="2">
    <location>
        <position position="206"/>
    </location>
    <ligand>
        <name>pyruvate</name>
        <dbReference type="ChEBI" id="CHEBI:15361"/>
    </ligand>
</feature>
<keyword evidence="1" id="KW-0456">Lyase</keyword>
<dbReference type="PANTHER" id="PTHR12128:SF66">
    <property type="entry name" value="4-HYDROXY-2-OXOGLUTARATE ALDOLASE, MITOCHONDRIAL"/>
    <property type="match status" value="1"/>
</dbReference>